<reference evidence="2" key="1">
    <citation type="submission" date="2018-02" db="EMBL/GenBank/DDBJ databases">
        <authorList>
            <person name="Kim S.-K."/>
            <person name="Jung H.-I."/>
            <person name="Lee S.-W."/>
        </authorList>
    </citation>
    <scope>NUCLEOTIDE SEQUENCE</scope>
    <source>
        <strain evidence="2">SK3146</strain>
    </source>
</reference>
<accession>A0ABY4RUW0</accession>
<feature type="transmembrane region" description="Helical" evidence="1">
    <location>
        <begin position="74"/>
        <end position="93"/>
    </location>
</feature>
<proteinExistence type="predicted"/>
<dbReference type="EMBL" id="CP027059">
    <property type="protein sequence ID" value="UQZ85838.1"/>
    <property type="molecule type" value="Genomic_DNA"/>
</dbReference>
<dbReference type="Proteomes" id="UP001057134">
    <property type="component" value="Chromosome"/>
</dbReference>
<organism evidence="2 3">
    <name type="scientific">Paenibacillus konkukensis</name>
    <dbReference type="NCBI Taxonomy" id="2020716"/>
    <lineage>
        <taxon>Bacteria</taxon>
        <taxon>Bacillati</taxon>
        <taxon>Bacillota</taxon>
        <taxon>Bacilli</taxon>
        <taxon>Bacillales</taxon>
        <taxon>Paenibacillaceae</taxon>
        <taxon>Paenibacillus</taxon>
    </lineage>
</organism>
<evidence type="ECO:0000313" key="2">
    <source>
        <dbReference type="EMBL" id="UQZ85838.1"/>
    </source>
</evidence>
<gene>
    <name evidence="2" type="ORF">SK3146_05128</name>
</gene>
<feature type="transmembrane region" description="Helical" evidence="1">
    <location>
        <begin position="251"/>
        <end position="272"/>
    </location>
</feature>
<name>A0ABY4RUW0_9BACL</name>
<sequence>MQPVHTRGGGRASRPHLLTVGAMAAMAAVIDLIVHQALGHGLAALLLDAGPLRLTGLDAAYASDGLAPAARRTLAAAGAAANIAFGLAVMLVQRAYRPKRPHVRYGFWLLGHTNMYMAGGCMTAFAFAQRGDVGAFLSGLEPPLLLMARAGFAALGLAVCLSALLHGARTLEPFAAGSRAAVRRTAVRLAVLPYAVIAAMALLGGALHGAGGGLAEQAAYSLWASQWYLLLTPLAVRPAEEKRPLVPGRSAPLIAMGIAAVIAYIVFLAPGLPF</sequence>
<feature type="transmembrane region" description="Helical" evidence="1">
    <location>
        <begin position="186"/>
        <end position="208"/>
    </location>
</feature>
<evidence type="ECO:0000313" key="3">
    <source>
        <dbReference type="Proteomes" id="UP001057134"/>
    </source>
</evidence>
<protein>
    <submittedName>
        <fullName evidence="2">Uncharacterized protein</fullName>
    </submittedName>
</protein>
<feature type="transmembrane region" description="Helical" evidence="1">
    <location>
        <begin position="105"/>
        <end position="126"/>
    </location>
</feature>
<evidence type="ECO:0000256" key="1">
    <source>
        <dbReference type="SAM" id="Phobius"/>
    </source>
</evidence>
<feature type="transmembrane region" description="Helical" evidence="1">
    <location>
        <begin position="146"/>
        <end position="165"/>
    </location>
</feature>
<feature type="transmembrane region" description="Helical" evidence="1">
    <location>
        <begin position="17"/>
        <end position="38"/>
    </location>
</feature>
<keyword evidence="1" id="KW-0472">Membrane</keyword>
<reference evidence="2" key="2">
    <citation type="journal article" date="2021" name="J Anim Sci Technol">
        <title>Complete genome sequence of Paenibacillus konkukensis sp. nov. SK3146 as a potential probiotic strain.</title>
        <authorList>
            <person name="Jung H.I."/>
            <person name="Park S."/>
            <person name="Niu K.M."/>
            <person name="Lee S.W."/>
            <person name="Kothari D."/>
            <person name="Yi K.J."/>
            <person name="Kim S.K."/>
        </authorList>
    </citation>
    <scope>NUCLEOTIDE SEQUENCE</scope>
    <source>
        <strain evidence="2">SK3146</strain>
    </source>
</reference>
<keyword evidence="3" id="KW-1185">Reference proteome</keyword>
<keyword evidence="1" id="KW-1133">Transmembrane helix</keyword>
<keyword evidence="1" id="KW-0812">Transmembrane</keyword>